<organism evidence="7 8">
    <name type="scientific">Aromia moschata</name>
    <dbReference type="NCBI Taxonomy" id="1265417"/>
    <lineage>
        <taxon>Eukaryota</taxon>
        <taxon>Metazoa</taxon>
        <taxon>Ecdysozoa</taxon>
        <taxon>Arthropoda</taxon>
        <taxon>Hexapoda</taxon>
        <taxon>Insecta</taxon>
        <taxon>Pterygota</taxon>
        <taxon>Neoptera</taxon>
        <taxon>Endopterygota</taxon>
        <taxon>Coleoptera</taxon>
        <taxon>Polyphaga</taxon>
        <taxon>Cucujiformia</taxon>
        <taxon>Chrysomeloidea</taxon>
        <taxon>Cerambycidae</taxon>
        <taxon>Cerambycinae</taxon>
        <taxon>Callichromatini</taxon>
        <taxon>Aromia</taxon>
    </lineage>
</organism>
<dbReference type="EMBL" id="JAPWTK010000106">
    <property type="protein sequence ID" value="KAJ8949988.1"/>
    <property type="molecule type" value="Genomic_DNA"/>
</dbReference>
<keyword evidence="3 6" id="KW-1133">Transmembrane helix</keyword>
<evidence type="ECO:0000313" key="7">
    <source>
        <dbReference type="EMBL" id="KAJ8949988.1"/>
    </source>
</evidence>
<accession>A0AAV8YGC2</accession>
<comment type="subcellular location">
    <subcellularLocation>
        <location evidence="1">Membrane</location>
        <topology evidence="1">Multi-pass membrane protein</topology>
    </subcellularLocation>
</comment>
<evidence type="ECO:0000256" key="6">
    <source>
        <dbReference type="SAM" id="Phobius"/>
    </source>
</evidence>
<sequence length="345" mass="38283">MVEIDVYHSGGHGTSEDDGSDPTIAKATAMVVLFMASFILGTLPIKLYKWMKWENNARNNPYVKFLLGLGGGVLLCTTFIHLVPEVSEHLEEFDFANDVDIPFAELLMCIGFLTMYFVEECVHLYLNRRGNREDLNSLRRSLSVRRGELENIGNRDSLESIESQQKIKPSPEHHVHQGHHGHSHIDHSHLMLDYSEHSTMVIIRGFLVVLALSVHEFFEGLAVGLEGSEGNVWYMFGAVSAHKMVIAFCIGVELVSSGLRTLFVIIYVFTFAVVSPLGIGIGMIVTSLEHGSADLASVILQGMASGTLTYVVFFEILQGDKKSGLKQFFSVLIGFLIMFGLTLID</sequence>
<evidence type="ECO:0000256" key="5">
    <source>
        <dbReference type="SAM" id="MobiDB-lite"/>
    </source>
</evidence>
<feature type="transmembrane region" description="Helical" evidence="6">
    <location>
        <begin position="298"/>
        <end position="316"/>
    </location>
</feature>
<proteinExistence type="predicted"/>
<dbReference type="PANTHER" id="PTHR11040">
    <property type="entry name" value="ZINC/IRON TRANSPORTER"/>
    <property type="match status" value="1"/>
</dbReference>
<keyword evidence="2 6" id="KW-0812">Transmembrane</keyword>
<feature type="transmembrane region" description="Helical" evidence="6">
    <location>
        <begin position="24"/>
        <end position="45"/>
    </location>
</feature>
<feature type="transmembrane region" description="Helical" evidence="6">
    <location>
        <begin position="328"/>
        <end position="344"/>
    </location>
</feature>
<dbReference type="AlphaFoldDB" id="A0AAV8YGC2"/>
<feature type="region of interest" description="Disordered" evidence="5">
    <location>
        <begin position="158"/>
        <end position="184"/>
    </location>
</feature>
<evidence type="ECO:0000256" key="4">
    <source>
        <dbReference type="ARBA" id="ARBA00023136"/>
    </source>
</evidence>
<dbReference type="PANTHER" id="PTHR11040:SF203">
    <property type="entry name" value="FI18611P1-RELATED"/>
    <property type="match status" value="1"/>
</dbReference>
<gene>
    <name evidence="7" type="ORF">NQ318_002398</name>
</gene>
<evidence type="ECO:0000256" key="1">
    <source>
        <dbReference type="ARBA" id="ARBA00004141"/>
    </source>
</evidence>
<dbReference type="GO" id="GO:0005886">
    <property type="term" value="C:plasma membrane"/>
    <property type="evidence" value="ECO:0007669"/>
    <property type="project" value="TreeGrafter"/>
</dbReference>
<evidence type="ECO:0000256" key="3">
    <source>
        <dbReference type="ARBA" id="ARBA00022989"/>
    </source>
</evidence>
<keyword evidence="8" id="KW-1185">Reference proteome</keyword>
<evidence type="ECO:0000256" key="2">
    <source>
        <dbReference type="ARBA" id="ARBA00022692"/>
    </source>
</evidence>
<feature type="region of interest" description="Disordered" evidence="5">
    <location>
        <begin position="1"/>
        <end position="21"/>
    </location>
</feature>
<reference evidence="7" key="1">
    <citation type="journal article" date="2023" name="Insect Mol. Biol.">
        <title>Genome sequencing provides insights into the evolution of gene families encoding plant cell wall-degrading enzymes in longhorned beetles.</title>
        <authorList>
            <person name="Shin N.R."/>
            <person name="Okamura Y."/>
            <person name="Kirsch R."/>
            <person name="Pauchet Y."/>
        </authorList>
    </citation>
    <scope>NUCLEOTIDE SEQUENCE</scope>
    <source>
        <strain evidence="7">AMC_N1</strain>
    </source>
</reference>
<name>A0AAV8YGC2_9CUCU</name>
<feature type="transmembrane region" description="Helical" evidence="6">
    <location>
        <begin position="233"/>
        <end position="255"/>
    </location>
</feature>
<dbReference type="Pfam" id="PF02535">
    <property type="entry name" value="Zip"/>
    <property type="match status" value="1"/>
</dbReference>
<feature type="transmembrane region" description="Helical" evidence="6">
    <location>
        <begin position="201"/>
        <end position="218"/>
    </location>
</feature>
<feature type="transmembrane region" description="Helical" evidence="6">
    <location>
        <begin position="262"/>
        <end position="286"/>
    </location>
</feature>
<protein>
    <submittedName>
        <fullName evidence="7">Uncharacterized protein</fullName>
    </submittedName>
</protein>
<feature type="transmembrane region" description="Helical" evidence="6">
    <location>
        <begin position="103"/>
        <end position="126"/>
    </location>
</feature>
<dbReference type="Proteomes" id="UP001162162">
    <property type="component" value="Unassembled WGS sequence"/>
</dbReference>
<feature type="transmembrane region" description="Helical" evidence="6">
    <location>
        <begin position="65"/>
        <end position="83"/>
    </location>
</feature>
<keyword evidence="4 6" id="KW-0472">Membrane</keyword>
<evidence type="ECO:0000313" key="8">
    <source>
        <dbReference type="Proteomes" id="UP001162162"/>
    </source>
</evidence>
<dbReference type="InterPro" id="IPR003689">
    <property type="entry name" value="ZIP"/>
</dbReference>
<comment type="caution">
    <text evidence="7">The sequence shown here is derived from an EMBL/GenBank/DDBJ whole genome shotgun (WGS) entry which is preliminary data.</text>
</comment>
<dbReference type="GO" id="GO:0005385">
    <property type="term" value="F:zinc ion transmembrane transporter activity"/>
    <property type="evidence" value="ECO:0007669"/>
    <property type="project" value="TreeGrafter"/>
</dbReference>